<dbReference type="Proteomes" id="UP001152531">
    <property type="component" value="Unassembled WGS sequence"/>
</dbReference>
<sequence>MMSVRVKGLRVNVRGLAFKPMLFKSLVNEGVGGLKGMGDSADVVSTGTDFSSLTRKGTSNSTSTTSSTSSIDNSNGTNASTRSTNSLASIASHFPPCISIGYGSGVFQQNGYEGETPQIDIINIVNNTRDFHRANLITNNHHYSGLKWLGLGIIERFQNFGPVSMYFNPFVNINQSMVKYGVISKDNCFKDLVEWENFYVAGRFQKPIKFINEKDQARDQAHDQSHDNIFDKEFDKELDKDLKLLQLANQYNLFSALIVSLLINRSPNITEHKIYENITSLSYLGDPRMKVGGENPNKVKNIVSKQLENFKVLYSPMMEYMVDKKYLIAKSDGFVINMSTTDKIELIRYLPRNFRDSISKNLNEMTDKKLAKVLRTALINLVARPSLIQSIKGFFTAGVVKSLKYMIAKRMKYRRR</sequence>
<evidence type="ECO:0000313" key="1">
    <source>
        <dbReference type="EMBL" id="CAH6720758.1"/>
    </source>
</evidence>
<name>A0ACA9Y7U8_9ASCO</name>
<keyword evidence="1" id="KW-0548">Nucleotidyltransferase</keyword>
<dbReference type="EMBL" id="CALSDN010000004">
    <property type="protein sequence ID" value="CAH6720758.1"/>
    <property type="molecule type" value="Genomic_DNA"/>
</dbReference>
<keyword evidence="1" id="KW-0808">Transferase</keyword>
<comment type="caution">
    <text evidence="1">The sequence shown here is derived from an EMBL/GenBank/DDBJ whole genome shotgun (WGS) entry which is preliminary data.</text>
</comment>
<evidence type="ECO:0000313" key="2">
    <source>
        <dbReference type="Proteomes" id="UP001152531"/>
    </source>
</evidence>
<proteinExistence type="predicted"/>
<gene>
    <name evidence="1" type="ORF">CLIB1444_04S07250</name>
</gene>
<reference evidence="1" key="1">
    <citation type="submission" date="2022-06" db="EMBL/GenBank/DDBJ databases">
        <authorList>
            <person name="Legras J.-L."/>
            <person name="Devillers H."/>
            <person name="Grondin C."/>
        </authorList>
    </citation>
    <scope>NUCLEOTIDE SEQUENCE</scope>
    <source>
        <strain evidence="1">CLIB 1444</strain>
    </source>
</reference>
<accession>A0ACA9Y7U8</accession>
<keyword evidence="2" id="KW-1185">Reference proteome</keyword>
<organism evidence="1 2">
    <name type="scientific">[Candida] jaroonii</name>
    <dbReference type="NCBI Taxonomy" id="467808"/>
    <lineage>
        <taxon>Eukaryota</taxon>
        <taxon>Fungi</taxon>
        <taxon>Dikarya</taxon>
        <taxon>Ascomycota</taxon>
        <taxon>Saccharomycotina</taxon>
        <taxon>Pichiomycetes</taxon>
        <taxon>Debaryomycetaceae</taxon>
        <taxon>Yamadazyma</taxon>
    </lineage>
</organism>
<protein>
    <submittedName>
        <fullName evidence="1">Phosphatidate cytidylyltransferase, mitochondrial</fullName>
    </submittedName>
</protein>